<feature type="signal peptide" evidence="8">
    <location>
        <begin position="1"/>
        <end position="21"/>
    </location>
</feature>
<dbReference type="InterPro" id="IPR036398">
    <property type="entry name" value="CA_dom_sf"/>
</dbReference>
<comment type="cofactor">
    <cofactor evidence="1 8">
        <name>Zn(2+)</name>
        <dbReference type="ChEBI" id="CHEBI:29105"/>
    </cofactor>
</comment>
<protein>
    <recommendedName>
        <fullName evidence="3 8">Carbonic anhydrase</fullName>
        <ecNumber evidence="3 8">4.2.1.1</ecNumber>
    </recommendedName>
</protein>
<reference evidence="11" key="1">
    <citation type="submission" date="2022-11" db="UniProtKB">
        <authorList>
            <consortium name="WormBaseParasite"/>
        </authorList>
    </citation>
    <scope>IDENTIFICATION</scope>
</reference>
<keyword evidence="6 8" id="KW-0456">Lyase</keyword>
<dbReference type="PANTHER" id="PTHR18952">
    <property type="entry name" value="CARBONIC ANHYDRASE"/>
    <property type="match status" value="1"/>
</dbReference>
<accession>A0A914XDQ9</accession>
<keyword evidence="4 8" id="KW-0479">Metal-binding</keyword>
<dbReference type="GO" id="GO:0004089">
    <property type="term" value="F:carbonate dehydratase activity"/>
    <property type="evidence" value="ECO:0007669"/>
    <property type="project" value="UniProtKB-UniRule"/>
</dbReference>
<dbReference type="EC" id="4.2.1.1" evidence="3 8"/>
<evidence type="ECO:0000256" key="6">
    <source>
        <dbReference type="ARBA" id="ARBA00023239"/>
    </source>
</evidence>
<dbReference type="InterPro" id="IPR023561">
    <property type="entry name" value="Carbonic_anhydrase_a-class"/>
</dbReference>
<dbReference type="SMART" id="SM01057">
    <property type="entry name" value="Carb_anhydrase"/>
    <property type="match status" value="1"/>
</dbReference>
<dbReference type="Proteomes" id="UP000887566">
    <property type="component" value="Unplaced"/>
</dbReference>
<dbReference type="Gene3D" id="3.10.200.10">
    <property type="entry name" value="Alpha carbonic anhydrase"/>
    <property type="match status" value="1"/>
</dbReference>
<evidence type="ECO:0000256" key="4">
    <source>
        <dbReference type="ARBA" id="ARBA00022723"/>
    </source>
</evidence>
<comment type="function">
    <text evidence="8">Reversible hydration of carbon dioxide.</text>
</comment>
<evidence type="ECO:0000313" key="10">
    <source>
        <dbReference type="Proteomes" id="UP000887566"/>
    </source>
</evidence>
<name>A0A914XDQ9_9BILA</name>
<keyword evidence="8" id="KW-0732">Signal</keyword>
<dbReference type="GO" id="GO:0005737">
    <property type="term" value="C:cytoplasm"/>
    <property type="evidence" value="ECO:0007669"/>
    <property type="project" value="TreeGrafter"/>
</dbReference>
<organism evidence="10 11">
    <name type="scientific">Plectus sambesii</name>
    <dbReference type="NCBI Taxonomy" id="2011161"/>
    <lineage>
        <taxon>Eukaryota</taxon>
        <taxon>Metazoa</taxon>
        <taxon>Ecdysozoa</taxon>
        <taxon>Nematoda</taxon>
        <taxon>Chromadorea</taxon>
        <taxon>Plectida</taxon>
        <taxon>Plectina</taxon>
        <taxon>Plectoidea</taxon>
        <taxon>Plectidae</taxon>
        <taxon>Plectus</taxon>
    </lineage>
</organism>
<sequence length="288" mass="32011">MFGSTFLVLWMFVLSIDQTDASTATGFGTEWGYTQKDGPNSKDPNWPELCHSGKHQSPINIDPSSVVKNESFSSLVFTGYNHPGPVTITNNGHSVTATGFDKWGSGSLTPYITGGGLYGKYNLINFHLHWGEDNTLGSEHQLNFVPFPLEAHFVHQRADLNATQSLLVPDGLAVVAVWFILDNRNPAPLKQLDDAYESIDPFNTTVTLNVTLSDMIPANTAAFYRYSGSLTTPGCNEALVWSIMNHTMTVANYQLKQLRQHNTELNHKLKHNYRNLQELNGRVVLRNG</sequence>
<dbReference type="AlphaFoldDB" id="A0A914XDQ9"/>
<keyword evidence="5 8" id="KW-0862">Zinc</keyword>
<dbReference type="GO" id="GO:0008270">
    <property type="term" value="F:zinc ion binding"/>
    <property type="evidence" value="ECO:0007669"/>
    <property type="project" value="UniProtKB-UniRule"/>
</dbReference>
<evidence type="ECO:0000256" key="5">
    <source>
        <dbReference type="ARBA" id="ARBA00022833"/>
    </source>
</evidence>
<evidence type="ECO:0000256" key="7">
    <source>
        <dbReference type="ARBA" id="ARBA00048348"/>
    </source>
</evidence>
<proteinExistence type="inferred from homology"/>
<evidence type="ECO:0000256" key="3">
    <source>
        <dbReference type="ARBA" id="ARBA00012925"/>
    </source>
</evidence>
<feature type="domain" description="Alpha-carbonic anhydrase" evidence="9">
    <location>
        <begin position="29"/>
        <end position="288"/>
    </location>
</feature>
<dbReference type="InterPro" id="IPR001148">
    <property type="entry name" value="CA_dom"/>
</dbReference>
<dbReference type="InterPro" id="IPR018338">
    <property type="entry name" value="Carbonic_anhydrase_a-class_CS"/>
</dbReference>
<evidence type="ECO:0000256" key="1">
    <source>
        <dbReference type="ARBA" id="ARBA00001947"/>
    </source>
</evidence>
<dbReference type="PROSITE" id="PS00162">
    <property type="entry name" value="ALPHA_CA_1"/>
    <property type="match status" value="1"/>
</dbReference>
<dbReference type="Pfam" id="PF00194">
    <property type="entry name" value="Carb_anhydrase"/>
    <property type="match status" value="1"/>
</dbReference>
<dbReference type="PANTHER" id="PTHR18952:SF141">
    <property type="entry name" value="CARBONIC ANHYDRASE"/>
    <property type="match status" value="1"/>
</dbReference>
<evidence type="ECO:0000256" key="2">
    <source>
        <dbReference type="ARBA" id="ARBA00010718"/>
    </source>
</evidence>
<keyword evidence="10" id="KW-1185">Reference proteome</keyword>
<evidence type="ECO:0000313" key="11">
    <source>
        <dbReference type="WBParaSite" id="PSAMB.scaffold755size41912.g8406.t1"/>
    </source>
</evidence>
<dbReference type="PROSITE" id="PS51144">
    <property type="entry name" value="ALPHA_CA_2"/>
    <property type="match status" value="1"/>
</dbReference>
<dbReference type="WBParaSite" id="PSAMB.scaffold755size41912.g8406.t1">
    <property type="protein sequence ID" value="PSAMB.scaffold755size41912.g8406.t1"/>
    <property type="gene ID" value="PSAMB.scaffold755size41912.g8406"/>
</dbReference>
<evidence type="ECO:0000259" key="9">
    <source>
        <dbReference type="PROSITE" id="PS51144"/>
    </source>
</evidence>
<evidence type="ECO:0000256" key="8">
    <source>
        <dbReference type="RuleBase" id="RU367011"/>
    </source>
</evidence>
<comment type="catalytic activity">
    <reaction evidence="7 8">
        <text>hydrogencarbonate + H(+) = CO2 + H2O</text>
        <dbReference type="Rhea" id="RHEA:10748"/>
        <dbReference type="ChEBI" id="CHEBI:15377"/>
        <dbReference type="ChEBI" id="CHEBI:15378"/>
        <dbReference type="ChEBI" id="CHEBI:16526"/>
        <dbReference type="ChEBI" id="CHEBI:17544"/>
        <dbReference type="EC" id="4.2.1.1"/>
    </reaction>
</comment>
<comment type="similarity">
    <text evidence="2 8">Belongs to the alpha-carbonic anhydrase family.</text>
</comment>
<dbReference type="SUPFAM" id="SSF51069">
    <property type="entry name" value="Carbonic anhydrase"/>
    <property type="match status" value="1"/>
</dbReference>
<feature type="chain" id="PRO_5038154245" description="Carbonic anhydrase" evidence="8">
    <location>
        <begin position="22"/>
        <end position="288"/>
    </location>
</feature>
<dbReference type="CDD" id="cd00326">
    <property type="entry name" value="alpha_CA"/>
    <property type="match status" value="1"/>
</dbReference>